<dbReference type="EMBL" id="JBBWRZ010000004">
    <property type="protein sequence ID" value="KAK8238270.1"/>
    <property type="molecule type" value="Genomic_DNA"/>
</dbReference>
<gene>
    <name evidence="2" type="ORF">HDK90DRAFT_465081</name>
</gene>
<proteinExistence type="predicted"/>
<sequence>MNSTLTLLRRPLRPQYIIARPLTFVRARSAAATLKADQKGEAHSPRSRTAKSKPAAQQASASGAAQRVKAGSTSNSTRTSNSKEDEEAAAARQQARSNKAMEHARQWQRQQQAEEEAKKRQQQQQQRKGEMKEEYKPTYRRVLAAIVAAPVAIVSSWMLYERGKCHSSFQSPVFFVQWVRRVARGTQTDSLVVVLGKEQRARPEAPEGAAGDAGVGPAAAR</sequence>
<dbReference type="Proteomes" id="UP001492380">
    <property type="component" value="Unassembled WGS sequence"/>
</dbReference>
<feature type="region of interest" description="Disordered" evidence="1">
    <location>
        <begin position="33"/>
        <end position="134"/>
    </location>
</feature>
<accession>A0ABR1YTG9</accession>
<reference evidence="2 3" key="1">
    <citation type="submission" date="2024-04" db="EMBL/GenBank/DDBJ databases">
        <title>Phyllosticta paracitricarpa is synonymous to the EU quarantine fungus P. citricarpa based on phylogenomic analyses.</title>
        <authorList>
            <consortium name="Lawrence Berkeley National Laboratory"/>
            <person name="Van Ingen-Buijs V.A."/>
            <person name="Van Westerhoven A.C."/>
            <person name="Haridas S."/>
            <person name="Skiadas P."/>
            <person name="Martin F."/>
            <person name="Groenewald J.Z."/>
            <person name="Crous P.W."/>
            <person name="Seidl M.F."/>
        </authorList>
    </citation>
    <scope>NUCLEOTIDE SEQUENCE [LARGE SCALE GENOMIC DNA]</scope>
    <source>
        <strain evidence="2 3">CBS 123374</strain>
    </source>
</reference>
<evidence type="ECO:0000313" key="3">
    <source>
        <dbReference type="Proteomes" id="UP001492380"/>
    </source>
</evidence>
<feature type="region of interest" description="Disordered" evidence="1">
    <location>
        <begin position="199"/>
        <end position="221"/>
    </location>
</feature>
<evidence type="ECO:0000256" key="1">
    <source>
        <dbReference type="SAM" id="MobiDB-lite"/>
    </source>
</evidence>
<name>A0ABR1YTG9_9PEZI</name>
<organism evidence="2 3">
    <name type="scientific">Phyllosticta capitalensis</name>
    <dbReference type="NCBI Taxonomy" id="121624"/>
    <lineage>
        <taxon>Eukaryota</taxon>
        <taxon>Fungi</taxon>
        <taxon>Dikarya</taxon>
        <taxon>Ascomycota</taxon>
        <taxon>Pezizomycotina</taxon>
        <taxon>Dothideomycetes</taxon>
        <taxon>Dothideomycetes incertae sedis</taxon>
        <taxon>Botryosphaeriales</taxon>
        <taxon>Phyllostictaceae</taxon>
        <taxon>Phyllosticta</taxon>
    </lineage>
</organism>
<evidence type="ECO:0000313" key="2">
    <source>
        <dbReference type="EMBL" id="KAK8238270.1"/>
    </source>
</evidence>
<comment type="caution">
    <text evidence="2">The sequence shown here is derived from an EMBL/GenBank/DDBJ whole genome shotgun (WGS) entry which is preliminary data.</text>
</comment>
<protein>
    <submittedName>
        <fullName evidence="2">Uncharacterized protein</fullName>
    </submittedName>
</protein>
<feature type="compositionally biased region" description="Low complexity" evidence="1">
    <location>
        <begin position="206"/>
        <end position="221"/>
    </location>
</feature>
<feature type="compositionally biased region" description="Low complexity" evidence="1">
    <location>
        <begin position="52"/>
        <end position="80"/>
    </location>
</feature>
<keyword evidence="3" id="KW-1185">Reference proteome</keyword>